<dbReference type="AlphaFoldDB" id="A0A834Y1A0"/>
<dbReference type="EMBL" id="JACMRX010000002">
    <property type="protein sequence ID" value="KAF7994741.1"/>
    <property type="molecule type" value="Genomic_DNA"/>
</dbReference>
<gene>
    <name evidence="1" type="ORF">HCN44_004213</name>
</gene>
<comment type="caution">
    <text evidence="1">The sequence shown here is derived from an EMBL/GenBank/DDBJ whole genome shotgun (WGS) entry which is preliminary data.</text>
</comment>
<protein>
    <submittedName>
        <fullName evidence="1">Uncharacterized protein</fullName>
    </submittedName>
</protein>
<sequence>MCHQTQRFTKILESPRKIHESDENHETSMERRERINRGFEKVIQFISLLGQIDSFVAERAKSIVRKINAIYDVDEAEKLNERYDNF</sequence>
<name>A0A834Y1A0_APHGI</name>
<evidence type="ECO:0000313" key="2">
    <source>
        <dbReference type="Proteomes" id="UP000639338"/>
    </source>
</evidence>
<proteinExistence type="predicted"/>
<accession>A0A834Y1A0</accession>
<keyword evidence="2" id="KW-1185">Reference proteome</keyword>
<reference evidence="1 2" key="1">
    <citation type="submission" date="2020-08" db="EMBL/GenBank/DDBJ databases">
        <title>Aphidius gifuensis genome sequencing and assembly.</title>
        <authorList>
            <person name="Du Z."/>
        </authorList>
    </citation>
    <scope>NUCLEOTIDE SEQUENCE [LARGE SCALE GENOMIC DNA]</scope>
    <source>
        <strain evidence="1">YNYX2018</strain>
        <tissue evidence="1">Adults</tissue>
    </source>
</reference>
<organism evidence="1 2">
    <name type="scientific">Aphidius gifuensis</name>
    <name type="common">Parasitoid wasp</name>
    <dbReference type="NCBI Taxonomy" id="684658"/>
    <lineage>
        <taxon>Eukaryota</taxon>
        <taxon>Metazoa</taxon>
        <taxon>Ecdysozoa</taxon>
        <taxon>Arthropoda</taxon>
        <taxon>Hexapoda</taxon>
        <taxon>Insecta</taxon>
        <taxon>Pterygota</taxon>
        <taxon>Neoptera</taxon>
        <taxon>Endopterygota</taxon>
        <taxon>Hymenoptera</taxon>
        <taxon>Apocrita</taxon>
        <taxon>Ichneumonoidea</taxon>
        <taxon>Braconidae</taxon>
        <taxon>Aphidiinae</taxon>
        <taxon>Aphidius</taxon>
    </lineage>
</organism>
<dbReference type="Proteomes" id="UP000639338">
    <property type="component" value="Unassembled WGS sequence"/>
</dbReference>
<evidence type="ECO:0000313" key="1">
    <source>
        <dbReference type="EMBL" id="KAF7994741.1"/>
    </source>
</evidence>